<accession>A0A4P6KUA8</accession>
<reference evidence="1 2" key="1">
    <citation type="submission" date="2019-02" db="EMBL/GenBank/DDBJ databases">
        <title>Draft Genome Sequences of Six Type Strains of the Genus Massilia.</title>
        <authorList>
            <person name="Miess H."/>
            <person name="Frediansyhah A."/>
            <person name="Gross H."/>
        </authorList>
    </citation>
    <scope>NUCLEOTIDE SEQUENCE [LARGE SCALE GENOMIC DNA]</scope>
    <source>
        <strain evidence="1 2">DSM 17473</strain>
    </source>
</reference>
<name>A0A4P6KUA8_9BURK</name>
<evidence type="ECO:0000313" key="2">
    <source>
        <dbReference type="Proteomes" id="UP000290637"/>
    </source>
</evidence>
<dbReference type="OrthoDB" id="8753995at2"/>
<dbReference type="Proteomes" id="UP000290637">
    <property type="component" value="Chromosome"/>
</dbReference>
<evidence type="ECO:0000313" key="1">
    <source>
        <dbReference type="EMBL" id="QBE62679.1"/>
    </source>
</evidence>
<dbReference type="RefSeq" id="WP_130185813.1">
    <property type="nucleotide sequence ID" value="NZ_CP035913.1"/>
</dbReference>
<proteinExistence type="predicted"/>
<keyword evidence="2" id="KW-1185">Reference proteome</keyword>
<organism evidence="1 2">
    <name type="scientific">Pseudoduganella lutea</name>
    <dbReference type="NCBI Taxonomy" id="321985"/>
    <lineage>
        <taxon>Bacteria</taxon>
        <taxon>Pseudomonadati</taxon>
        <taxon>Pseudomonadota</taxon>
        <taxon>Betaproteobacteria</taxon>
        <taxon>Burkholderiales</taxon>
        <taxon>Oxalobacteraceae</taxon>
        <taxon>Telluria group</taxon>
        <taxon>Pseudoduganella</taxon>
    </lineage>
</organism>
<dbReference type="AlphaFoldDB" id="A0A4P6KUA8"/>
<dbReference type="KEGG" id="plue:EWM63_06590"/>
<gene>
    <name evidence="1" type="ORF">EWM63_06590</name>
</gene>
<sequence length="181" mass="20698">MNPQADTAAILADLTKLVEALHQVSPNRFHAMVKKAGTAAEWYDAVLALRYAAGSKELRDTDDERVHELCEAIRRHVARIDAYFQMKLVPASPRQQREWEDALTPDLHARHVFRKDGSLEVSLLDSDLQGATLHVRRVWNHVCNFTGSWTEFTIELDKAQAAEWQARRARLQAMQTAIEKR</sequence>
<dbReference type="EMBL" id="CP035913">
    <property type="protein sequence ID" value="QBE62679.1"/>
    <property type="molecule type" value="Genomic_DNA"/>
</dbReference>
<protein>
    <submittedName>
        <fullName evidence="1">Uncharacterized protein</fullName>
    </submittedName>
</protein>